<dbReference type="PANTHER" id="PTHR12526">
    <property type="entry name" value="GLYCOSYLTRANSFERASE"/>
    <property type="match status" value="1"/>
</dbReference>
<keyword evidence="1" id="KW-0328">Glycosyltransferase</keyword>
<keyword evidence="6" id="KW-1185">Reference proteome</keyword>
<dbReference type="Pfam" id="PF13439">
    <property type="entry name" value="Glyco_transf_4"/>
    <property type="match status" value="1"/>
</dbReference>
<dbReference type="OrthoDB" id="4611853at2"/>
<sequence length="370" mass="40661">MSAVIRILALVTDAWGAYGGIAQYNRDLLEALSDSAAVAHIDVLSLGRVESPQRAKIAVRDAGGSRFRFVAMALRAVRRQRPTVIFCAHIHFMRVAAIMKRISGRPIWLQIHGIDAWERPRPADTRATLRADLVTAVSRFTRARFLSWAALAPEHVHVLPNTVQAMFHPGPRRSAFRQAQLVPTAAWPVLCTVARLSSHDRYKGIDRVIAALPDLICQYPDLIYLIAGGGDDQARLAFNAERLGVSERVRFLGRVEPEVLPQLYRESDLFVMPSTKEGFGIVFIEAMACGTPALGLDVDGSVDALLEGQLGHLADMNQLPASIAAAVSDTRDRESLSQKTLKCFGKPAFAANIARLLKQIEQRFAEPTPS</sequence>
<proteinExistence type="predicted"/>
<dbReference type="GO" id="GO:0016757">
    <property type="term" value="F:glycosyltransferase activity"/>
    <property type="evidence" value="ECO:0007669"/>
    <property type="project" value="UniProtKB-KW"/>
</dbReference>
<evidence type="ECO:0000259" key="4">
    <source>
        <dbReference type="Pfam" id="PF13439"/>
    </source>
</evidence>
<gene>
    <name evidence="5" type="ORF">C7S18_23100</name>
</gene>
<name>A0A2P1PYF6_9GAMM</name>
<dbReference type="EMBL" id="CP027860">
    <property type="protein sequence ID" value="AVP99887.1"/>
    <property type="molecule type" value="Genomic_DNA"/>
</dbReference>
<evidence type="ECO:0008006" key="7">
    <source>
        <dbReference type="Google" id="ProtNLM"/>
    </source>
</evidence>
<reference evidence="5 6" key="1">
    <citation type="submission" date="2018-03" db="EMBL/GenBank/DDBJ databases">
        <title>Ahniella affigens gen. nov., sp. nov., a gammaproteobacterium isolated from sandy soil near a stream.</title>
        <authorList>
            <person name="Ko Y."/>
            <person name="Kim J.-H."/>
        </authorList>
    </citation>
    <scope>NUCLEOTIDE SEQUENCE [LARGE SCALE GENOMIC DNA]</scope>
    <source>
        <strain evidence="5 6">D13</strain>
    </source>
</reference>
<dbReference type="PANTHER" id="PTHR12526:SF510">
    <property type="entry name" value="D-INOSITOL 3-PHOSPHATE GLYCOSYLTRANSFERASE"/>
    <property type="match status" value="1"/>
</dbReference>
<reference evidence="5 6" key="2">
    <citation type="submission" date="2018-03" db="EMBL/GenBank/DDBJ databases">
        <authorList>
            <person name="Keele B.F."/>
        </authorList>
    </citation>
    <scope>NUCLEOTIDE SEQUENCE [LARGE SCALE GENOMIC DNA]</scope>
    <source>
        <strain evidence="5 6">D13</strain>
    </source>
</reference>
<evidence type="ECO:0000259" key="3">
    <source>
        <dbReference type="Pfam" id="PF00534"/>
    </source>
</evidence>
<dbReference type="InterPro" id="IPR001296">
    <property type="entry name" value="Glyco_trans_1"/>
</dbReference>
<dbReference type="SUPFAM" id="SSF53756">
    <property type="entry name" value="UDP-Glycosyltransferase/glycogen phosphorylase"/>
    <property type="match status" value="1"/>
</dbReference>
<evidence type="ECO:0000256" key="2">
    <source>
        <dbReference type="ARBA" id="ARBA00022679"/>
    </source>
</evidence>
<accession>A0A2P1PYF6</accession>
<feature type="domain" description="Glycosyltransferase subfamily 4-like N-terminal" evidence="4">
    <location>
        <begin position="18"/>
        <end position="163"/>
    </location>
</feature>
<dbReference type="Proteomes" id="UP000241074">
    <property type="component" value="Chromosome"/>
</dbReference>
<evidence type="ECO:0000313" key="6">
    <source>
        <dbReference type="Proteomes" id="UP000241074"/>
    </source>
</evidence>
<organism evidence="5 6">
    <name type="scientific">Ahniella affigens</name>
    <dbReference type="NCBI Taxonomy" id="2021234"/>
    <lineage>
        <taxon>Bacteria</taxon>
        <taxon>Pseudomonadati</taxon>
        <taxon>Pseudomonadota</taxon>
        <taxon>Gammaproteobacteria</taxon>
        <taxon>Lysobacterales</taxon>
        <taxon>Rhodanobacteraceae</taxon>
        <taxon>Ahniella</taxon>
    </lineage>
</organism>
<dbReference type="Pfam" id="PF00534">
    <property type="entry name" value="Glycos_transf_1"/>
    <property type="match status" value="1"/>
</dbReference>
<evidence type="ECO:0000313" key="5">
    <source>
        <dbReference type="EMBL" id="AVP99887.1"/>
    </source>
</evidence>
<dbReference type="KEGG" id="xba:C7S18_23100"/>
<keyword evidence="2" id="KW-0808">Transferase</keyword>
<dbReference type="CDD" id="cd03801">
    <property type="entry name" value="GT4_PimA-like"/>
    <property type="match status" value="1"/>
</dbReference>
<dbReference type="Gene3D" id="3.40.50.2000">
    <property type="entry name" value="Glycogen Phosphorylase B"/>
    <property type="match status" value="2"/>
</dbReference>
<feature type="domain" description="Glycosyl transferase family 1" evidence="3">
    <location>
        <begin position="189"/>
        <end position="339"/>
    </location>
</feature>
<protein>
    <recommendedName>
        <fullName evidence="7">Glycosyltransferase family 1 protein</fullName>
    </recommendedName>
</protein>
<dbReference type="GO" id="GO:1901135">
    <property type="term" value="P:carbohydrate derivative metabolic process"/>
    <property type="evidence" value="ECO:0007669"/>
    <property type="project" value="UniProtKB-ARBA"/>
</dbReference>
<dbReference type="AlphaFoldDB" id="A0A2P1PYF6"/>
<dbReference type="InterPro" id="IPR028098">
    <property type="entry name" value="Glyco_trans_4-like_N"/>
</dbReference>
<evidence type="ECO:0000256" key="1">
    <source>
        <dbReference type="ARBA" id="ARBA00022676"/>
    </source>
</evidence>